<dbReference type="Proteomes" id="UP000381378">
    <property type="component" value="Unassembled WGS sequence"/>
</dbReference>
<dbReference type="Pfam" id="PF24745">
    <property type="entry name" value="DUF7693"/>
    <property type="match status" value="1"/>
</dbReference>
<proteinExistence type="predicted"/>
<evidence type="ECO:0000313" key="3">
    <source>
        <dbReference type="Proteomes" id="UP000381378"/>
    </source>
</evidence>
<dbReference type="RefSeq" id="WP_150787801.1">
    <property type="nucleotide sequence ID" value="NZ_CABVJF010000029.1"/>
</dbReference>
<evidence type="ECO:0000313" key="2">
    <source>
        <dbReference type="EMBL" id="VVQ23551.1"/>
    </source>
</evidence>
<dbReference type="OrthoDB" id="7000909at2"/>
<name>A0A5E7VLA3_PSEFL</name>
<dbReference type="EMBL" id="CABVJF010000029">
    <property type="protein sequence ID" value="VVQ23551.1"/>
    <property type="molecule type" value="Genomic_DNA"/>
</dbReference>
<dbReference type="InterPro" id="IPR056110">
    <property type="entry name" value="DUF7693"/>
</dbReference>
<reference evidence="2 3" key="1">
    <citation type="submission" date="2019-09" db="EMBL/GenBank/DDBJ databases">
        <authorList>
            <person name="Chandra G."/>
            <person name="Truman W A."/>
        </authorList>
    </citation>
    <scope>NUCLEOTIDE SEQUENCE [LARGE SCALE GENOMIC DNA]</scope>
    <source>
        <strain evidence="2">PS928</strain>
    </source>
</reference>
<protein>
    <recommendedName>
        <fullName evidence="1">DUF7693 domain-containing protein</fullName>
    </recommendedName>
</protein>
<organism evidence="2 3">
    <name type="scientific">Pseudomonas fluorescens</name>
    <dbReference type="NCBI Taxonomy" id="294"/>
    <lineage>
        <taxon>Bacteria</taxon>
        <taxon>Pseudomonadati</taxon>
        <taxon>Pseudomonadota</taxon>
        <taxon>Gammaproteobacteria</taxon>
        <taxon>Pseudomonadales</taxon>
        <taxon>Pseudomonadaceae</taxon>
        <taxon>Pseudomonas</taxon>
    </lineage>
</organism>
<gene>
    <name evidence="2" type="ORF">PS928_05559</name>
</gene>
<dbReference type="AlphaFoldDB" id="A0A5E7VLA3"/>
<accession>A0A5E7VLA3</accession>
<sequence>MPNTNALTASEVYEVLRDAAVASRSMRRITEESWNGIYCGLMTVDVEGWLITFFEDCGDLDYCDNCLSPDGRKYEFCSNDAFDPVGLLSPDEHRQLEELLRQI</sequence>
<feature type="domain" description="DUF7693" evidence="1">
    <location>
        <begin position="7"/>
        <end position="101"/>
    </location>
</feature>
<evidence type="ECO:0000259" key="1">
    <source>
        <dbReference type="Pfam" id="PF24745"/>
    </source>
</evidence>